<evidence type="ECO:0000313" key="4">
    <source>
        <dbReference type="Proteomes" id="UP000777482"/>
    </source>
</evidence>
<dbReference type="GO" id="GO:0016628">
    <property type="term" value="F:oxidoreductase activity, acting on the CH-CH group of donors, NAD or NADP as acceptor"/>
    <property type="evidence" value="ECO:0007669"/>
    <property type="project" value="InterPro"/>
</dbReference>
<dbReference type="EMBL" id="PUHQ01000039">
    <property type="protein sequence ID" value="KAG0660931.1"/>
    <property type="molecule type" value="Genomic_DNA"/>
</dbReference>
<dbReference type="InterPro" id="IPR041694">
    <property type="entry name" value="ADH_N_2"/>
</dbReference>
<comment type="caution">
    <text evidence="3">The sequence shown here is derived from an EMBL/GenBank/DDBJ whole genome shotgun (WGS) entry which is preliminary data.</text>
</comment>
<dbReference type="Pfam" id="PF00107">
    <property type="entry name" value="ADH_zinc_N"/>
    <property type="match status" value="1"/>
</dbReference>
<keyword evidence="1" id="KW-0560">Oxidoreductase</keyword>
<dbReference type="Gene3D" id="3.90.180.10">
    <property type="entry name" value="Medium-chain alcohol dehydrogenases, catalytic domain"/>
    <property type="match status" value="1"/>
</dbReference>
<dbReference type="InterPro" id="IPR011032">
    <property type="entry name" value="GroES-like_sf"/>
</dbReference>
<name>A0A9P7B5N0_RHOMI</name>
<dbReference type="AlphaFoldDB" id="A0A9P7B5N0"/>
<accession>A0A9P7B5N0</accession>
<evidence type="ECO:0000313" key="3">
    <source>
        <dbReference type="EMBL" id="KAG0660931.1"/>
    </source>
</evidence>
<proteinExistence type="predicted"/>
<gene>
    <name evidence="3" type="ORF">C6P46_004204</name>
</gene>
<dbReference type="SUPFAM" id="SSF50129">
    <property type="entry name" value="GroES-like"/>
    <property type="match status" value="1"/>
</dbReference>
<dbReference type="InterPro" id="IPR020843">
    <property type="entry name" value="ER"/>
</dbReference>
<dbReference type="Pfam" id="PF16884">
    <property type="entry name" value="ADH_N_2"/>
    <property type="match status" value="1"/>
</dbReference>
<reference evidence="3 4" key="1">
    <citation type="submission" date="2020-11" db="EMBL/GenBank/DDBJ databases">
        <title>Kefir isolates.</title>
        <authorList>
            <person name="Marcisauskas S."/>
            <person name="Kim Y."/>
            <person name="Blasche S."/>
        </authorList>
    </citation>
    <scope>NUCLEOTIDE SEQUENCE [LARGE SCALE GENOMIC DNA]</scope>
    <source>
        <strain evidence="3 4">KR</strain>
    </source>
</reference>
<dbReference type="InterPro" id="IPR036291">
    <property type="entry name" value="NAD(P)-bd_dom_sf"/>
</dbReference>
<dbReference type="InterPro" id="IPR045010">
    <property type="entry name" value="MDR_fam"/>
</dbReference>
<dbReference type="Gene3D" id="3.40.50.720">
    <property type="entry name" value="NAD(P)-binding Rossmann-like Domain"/>
    <property type="match status" value="1"/>
</dbReference>
<sequence length="357" mass="39158">MSPLPALPRSYSRVTLRERPRASINPKLDGTGTFQYEKDVQLWSADQLKAGEAVVKVEWVSIDPAMRGWLNPTRSYVPPVQIGAAMRAGAVGRIALLPKDVGKSSLQVGDWVIGTMSWGEYAKVPLKELQKIQTDDIIKPTYYLGALGMPGQTAYWGLHDVGKIQPGETVVVSGAAGAVGSIASQLATIHGCRVVAIAGGADKCRWLREEIGIKEVLDYKDPNFKKNFREVGYLDVYFDNVGGEMLDMCLTRLNKGARIALCGAISAYNDPNPRGLQSYLNLISQRAKIEGFIVFDYADRYHIAAEEMARYVRSGQLKLRETRMEGLDKCVEALVGIFEGKNTGKMLVKIGTDGAKL</sequence>
<dbReference type="InterPro" id="IPR013149">
    <property type="entry name" value="ADH-like_C"/>
</dbReference>
<protein>
    <recommendedName>
        <fullName evidence="2">Enoyl reductase (ER) domain-containing protein</fullName>
    </recommendedName>
</protein>
<evidence type="ECO:0000259" key="2">
    <source>
        <dbReference type="SMART" id="SM00829"/>
    </source>
</evidence>
<dbReference type="OrthoDB" id="809632at2759"/>
<dbReference type="PANTHER" id="PTHR43205:SF42">
    <property type="entry name" value="ALCOHOL DEHYDROGENASE, ZINC-CONTAINING (AFU_ORTHOLOGUE AFUA_7G04530)"/>
    <property type="match status" value="1"/>
</dbReference>
<dbReference type="SUPFAM" id="SSF51735">
    <property type="entry name" value="NAD(P)-binding Rossmann-fold domains"/>
    <property type="match status" value="1"/>
</dbReference>
<organism evidence="3 4">
    <name type="scientific">Rhodotorula mucilaginosa</name>
    <name type="common">Yeast</name>
    <name type="synonym">Rhodotorula rubra</name>
    <dbReference type="NCBI Taxonomy" id="5537"/>
    <lineage>
        <taxon>Eukaryota</taxon>
        <taxon>Fungi</taxon>
        <taxon>Dikarya</taxon>
        <taxon>Basidiomycota</taxon>
        <taxon>Pucciniomycotina</taxon>
        <taxon>Microbotryomycetes</taxon>
        <taxon>Sporidiobolales</taxon>
        <taxon>Sporidiobolaceae</taxon>
        <taxon>Rhodotorula</taxon>
    </lineage>
</organism>
<dbReference type="SMART" id="SM00829">
    <property type="entry name" value="PKS_ER"/>
    <property type="match status" value="1"/>
</dbReference>
<dbReference type="Proteomes" id="UP000777482">
    <property type="component" value="Unassembled WGS sequence"/>
</dbReference>
<dbReference type="FunFam" id="3.40.50.720:FF:000121">
    <property type="entry name" value="Prostaglandin reductase 2"/>
    <property type="match status" value="1"/>
</dbReference>
<keyword evidence="4" id="KW-1185">Reference proteome</keyword>
<evidence type="ECO:0000256" key="1">
    <source>
        <dbReference type="ARBA" id="ARBA00023002"/>
    </source>
</evidence>
<dbReference type="PANTHER" id="PTHR43205">
    <property type="entry name" value="PROSTAGLANDIN REDUCTASE"/>
    <property type="match status" value="1"/>
</dbReference>
<dbReference type="CDD" id="cd05288">
    <property type="entry name" value="PGDH"/>
    <property type="match status" value="1"/>
</dbReference>
<feature type="domain" description="Enoyl reductase (ER)" evidence="2">
    <location>
        <begin position="30"/>
        <end position="348"/>
    </location>
</feature>